<evidence type="ECO:0008006" key="4">
    <source>
        <dbReference type="Google" id="ProtNLM"/>
    </source>
</evidence>
<dbReference type="EMBL" id="CP019445">
    <property type="protein sequence ID" value="APZ04446.1"/>
    <property type="molecule type" value="Genomic_DNA"/>
</dbReference>
<feature type="transmembrane region" description="Helical" evidence="1">
    <location>
        <begin position="6"/>
        <end position="25"/>
    </location>
</feature>
<dbReference type="Proteomes" id="UP000187148">
    <property type="component" value="Chromosome"/>
</dbReference>
<dbReference type="AlphaFoldDB" id="A0A807LCY5"/>
<proteinExistence type="predicted"/>
<reference evidence="2 3" key="1">
    <citation type="submission" date="2017-01" db="EMBL/GenBank/DDBJ databases">
        <authorList>
            <person name="Cao J.-M."/>
        </authorList>
    </citation>
    <scope>NUCLEOTIDE SEQUENCE [LARGE SCALE GENOMIC DNA]</scope>
    <source>
        <strain evidence="2 3">888-76</strain>
    </source>
</reference>
<evidence type="ECO:0000313" key="3">
    <source>
        <dbReference type="Proteomes" id="UP000187148"/>
    </source>
</evidence>
<sequence>MEFEWIYLAYLFFFLVAMGMLRLAWTMIMPGIRQFIMESAVRKTGIGVNADIIHRRKTDLIDGEMPVYQLTFAFKTREGVEVQARLERPLDMDGFMRYAPGNGVALKYDPQNPQRIALYPNDRPLILGD</sequence>
<dbReference type="KEGG" id="kco:BWI95_04920"/>
<dbReference type="RefSeq" id="WP_076769096.1">
    <property type="nucleotide sequence ID" value="NZ_CP019445.1"/>
</dbReference>
<name>A0A807LCY5_9ENTR</name>
<keyword evidence="1" id="KW-0812">Transmembrane</keyword>
<evidence type="ECO:0000313" key="2">
    <source>
        <dbReference type="EMBL" id="APZ04446.1"/>
    </source>
</evidence>
<organism evidence="2 3">
    <name type="scientific">Kosakonia cowanii JCM 10956 = DSM 18146</name>
    <dbReference type="NCBI Taxonomy" id="1300165"/>
    <lineage>
        <taxon>Bacteria</taxon>
        <taxon>Pseudomonadati</taxon>
        <taxon>Pseudomonadota</taxon>
        <taxon>Gammaproteobacteria</taxon>
        <taxon>Enterobacterales</taxon>
        <taxon>Enterobacteriaceae</taxon>
        <taxon>Kosakonia</taxon>
    </lineage>
</organism>
<keyword evidence="3" id="KW-1185">Reference proteome</keyword>
<evidence type="ECO:0000256" key="1">
    <source>
        <dbReference type="SAM" id="Phobius"/>
    </source>
</evidence>
<gene>
    <name evidence="2" type="ORF">BWI95_04920</name>
</gene>
<keyword evidence="1" id="KW-0472">Membrane</keyword>
<keyword evidence="1" id="KW-1133">Transmembrane helix</keyword>
<protein>
    <recommendedName>
        <fullName evidence="4">DUF3592 domain-containing protein</fullName>
    </recommendedName>
</protein>
<accession>A0A807LCY5</accession>